<sequence length="381" mass="41042">MQQASVERFSDLIGKIYDCVIAPERWTEVLNEIRTEFGFATAVLSAYSLTNVRIGVNAASGTDPVPTMAQTSKEYVADIVELWGGIERIRQYPLGEPIIRSQAVPEEIILGNRYHREWALPKGLFDAVGVALVREKAMIGNATFSQHEADGAIEDAQVDGLRLLAPHIRRAVIISNLFDMKTVEAATFAATVETLTVGVVLTDEDSKIVHTNAAASAMLAAGDPILTRHGRIAVQSAATTTSLQSAIAQAAKDEAALGQKGIGIPIPRPSGDPLVVHVLPLRRGQTRSGLIQRAAAALFVASASGPPQLPHDALVHLYDLTPAEIRIFELICDGHTRDAISSQLGVSISTVKSHLFHVFEKTGCRRQVDLVRLAKSLTFPV</sequence>
<evidence type="ECO:0000313" key="5">
    <source>
        <dbReference type="EMBL" id="QFI73047.1"/>
    </source>
</evidence>
<dbReference type="GO" id="GO:0006355">
    <property type="term" value="P:regulation of DNA-templated transcription"/>
    <property type="evidence" value="ECO:0007669"/>
    <property type="project" value="InterPro"/>
</dbReference>
<dbReference type="InterPro" id="IPR016032">
    <property type="entry name" value="Sig_transdc_resp-reg_C-effctor"/>
</dbReference>
<keyword evidence="3" id="KW-0804">Transcription</keyword>
<dbReference type="CDD" id="cd06170">
    <property type="entry name" value="LuxR_C_like"/>
    <property type="match status" value="1"/>
</dbReference>
<evidence type="ECO:0000313" key="6">
    <source>
        <dbReference type="Proteomes" id="UP000325641"/>
    </source>
</evidence>
<dbReference type="Pfam" id="PF00196">
    <property type="entry name" value="GerE"/>
    <property type="match status" value="1"/>
</dbReference>
<evidence type="ECO:0000256" key="2">
    <source>
        <dbReference type="ARBA" id="ARBA00023125"/>
    </source>
</evidence>
<dbReference type="PROSITE" id="PS50043">
    <property type="entry name" value="HTH_LUXR_2"/>
    <property type="match status" value="1"/>
</dbReference>
<gene>
    <name evidence="5" type="ORF">F8237_11955</name>
</gene>
<dbReference type="KEGG" id="bbet:F8237_11955"/>
<dbReference type="Gene3D" id="1.10.10.10">
    <property type="entry name" value="Winged helix-like DNA-binding domain superfamily/Winged helix DNA-binding domain"/>
    <property type="match status" value="1"/>
</dbReference>
<dbReference type="InterPro" id="IPR000792">
    <property type="entry name" value="Tscrpt_reg_LuxR_C"/>
</dbReference>
<dbReference type="EMBL" id="CP044543">
    <property type="protein sequence ID" value="QFI73047.1"/>
    <property type="molecule type" value="Genomic_DNA"/>
</dbReference>
<dbReference type="PRINTS" id="PR00038">
    <property type="entry name" value="HTHLUXR"/>
</dbReference>
<dbReference type="SUPFAM" id="SSF46894">
    <property type="entry name" value="C-terminal effector domain of the bipartite response regulators"/>
    <property type="match status" value="1"/>
</dbReference>
<reference evidence="6" key="1">
    <citation type="submission" date="2019-10" db="EMBL/GenBank/DDBJ databases">
        <title>Complete Genome Sequence of Bradyrhizobium betae type strain PL7HG1T.</title>
        <authorList>
            <person name="Bromfield E.S.P."/>
            <person name="Cloutier S."/>
        </authorList>
    </citation>
    <scope>NUCLEOTIDE SEQUENCE [LARGE SCALE GENOMIC DNA]</scope>
    <source>
        <strain evidence="6">PL7HG1</strain>
    </source>
</reference>
<organism evidence="5 6">
    <name type="scientific">Bradyrhizobium betae</name>
    <dbReference type="NCBI Taxonomy" id="244734"/>
    <lineage>
        <taxon>Bacteria</taxon>
        <taxon>Pseudomonadati</taxon>
        <taxon>Pseudomonadota</taxon>
        <taxon>Alphaproteobacteria</taxon>
        <taxon>Hyphomicrobiales</taxon>
        <taxon>Nitrobacteraceae</taxon>
        <taxon>Bradyrhizobium</taxon>
    </lineage>
</organism>
<evidence type="ECO:0000259" key="4">
    <source>
        <dbReference type="PROSITE" id="PS50043"/>
    </source>
</evidence>
<evidence type="ECO:0000256" key="3">
    <source>
        <dbReference type="ARBA" id="ARBA00023163"/>
    </source>
</evidence>
<protein>
    <submittedName>
        <fullName evidence="5">Helix-turn-helix transcriptional regulator</fullName>
    </submittedName>
</protein>
<dbReference type="SMART" id="SM00421">
    <property type="entry name" value="HTH_LUXR"/>
    <property type="match status" value="1"/>
</dbReference>
<dbReference type="InterPro" id="IPR036388">
    <property type="entry name" value="WH-like_DNA-bd_sf"/>
</dbReference>
<dbReference type="AlphaFoldDB" id="A0A5P6P3X0"/>
<proteinExistence type="predicted"/>
<dbReference type="Proteomes" id="UP000325641">
    <property type="component" value="Chromosome"/>
</dbReference>
<dbReference type="PANTHER" id="PTHR44688">
    <property type="entry name" value="DNA-BINDING TRANSCRIPTIONAL ACTIVATOR DEVR_DOSR"/>
    <property type="match status" value="1"/>
</dbReference>
<accession>A0A5P6P3X0</accession>
<dbReference type="OrthoDB" id="7444822at2"/>
<keyword evidence="2" id="KW-0238">DNA-binding</keyword>
<dbReference type="RefSeq" id="WP_151644861.1">
    <property type="nucleotide sequence ID" value="NZ_CP044543.1"/>
</dbReference>
<keyword evidence="1" id="KW-0805">Transcription regulation</keyword>
<feature type="domain" description="HTH luxR-type" evidence="4">
    <location>
        <begin position="313"/>
        <end position="378"/>
    </location>
</feature>
<dbReference type="PANTHER" id="PTHR44688:SF16">
    <property type="entry name" value="DNA-BINDING TRANSCRIPTIONAL ACTIVATOR DEVR_DOSR"/>
    <property type="match status" value="1"/>
</dbReference>
<dbReference type="GO" id="GO:0003677">
    <property type="term" value="F:DNA binding"/>
    <property type="evidence" value="ECO:0007669"/>
    <property type="project" value="UniProtKB-KW"/>
</dbReference>
<evidence type="ECO:0000256" key="1">
    <source>
        <dbReference type="ARBA" id="ARBA00023015"/>
    </source>
</evidence>
<name>A0A5P6P3X0_9BRAD</name>